<feature type="domain" description="CREG-like beta-barrel" evidence="2">
    <location>
        <begin position="3"/>
        <end position="151"/>
    </location>
</feature>
<name>A0A0N8HKX9_9GAMM</name>
<feature type="domain" description="DUF2470" evidence="1">
    <location>
        <begin position="164"/>
        <end position="232"/>
    </location>
</feature>
<comment type="caution">
    <text evidence="3">The sequence shown here is derived from an EMBL/GenBank/DDBJ whole genome shotgun (WGS) entry which is preliminary data.</text>
</comment>
<dbReference type="Gene3D" id="2.30.110.10">
    <property type="entry name" value="Electron Transport, Fmn-binding Protein, Chain A"/>
    <property type="match status" value="1"/>
</dbReference>
<dbReference type="PANTHER" id="PTHR13343:SF17">
    <property type="entry name" value="CELLULAR REPRESSOR OF E1A-STIMULATED GENES, ISOFORM A"/>
    <property type="match status" value="1"/>
</dbReference>
<evidence type="ECO:0000313" key="4">
    <source>
        <dbReference type="Proteomes" id="UP000050378"/>
    </source>
</evidence>
<evidence type="ECO:0000259" key="1">
    <source>
        <dbReference type="Pfam" id="PF10615"/>
    </source>
</evidence>
<dbReference type="Pfam" id="PF10615">
    <property type="entry name" value="DUF2470"/>
    <property type="match status" value="1"/>
</dbReference>
<dbReference type="Proteomes" id="UP000050378">
    <property type="component" value="Unassembled WGS sequence"/>
</dbReference>
<gene>
    <name evidence="3" type="ORF">AOG27_05060</name>
</gene>
<evidence type="ECO:0000259" key="2">
    <source>
        <dbReference type="Pfam" id="PF13883"/>
    </source>
</evidence>
<dbReference type="GO" id="GO:0005737">
    <property type="term" value="C:cytoplasm"/>
    <property type="evidence" value="ECO:0007669"/>
    <property type="project" value="UniProtKB-ARBA"/>
</dbReference>
<dbReference type="AlphaFoldDB" id="A0A0N8HKX9"/>
<dbReference type="STRING" id="570156.AOG27_05060"/>
<dbReference type="Pfam" id="PF13883">
    <property type="entry name" value="CREG_beta-barrel"/>
    <property type="match status" value="1"/>
</dbReference>
<dbReference type="SUPFAM" id="SSF50475">
    <property type="entry name" value="FMN-binding split barrel"/>
    <property type="match status" value="1"/>
</dbReference>
<dbReference type="InterPro" id="IPR037119">
    <property type="entry name" value="Haem_oxidase_HugZ-like_sf"/>
</dbReference>
<dbReference type="OrthoDB" id="9776211at2"/>
<dbReference type="InterPro" id="IPR019595">
    <property type="entry name" value="DUF2470"/>
</dbReference>
<evidence type="ECO:0000313" key="3">
    <source>
        <dbReference type="EMBL" id="KPM85128.1"/>
    </source>
</evidence>
<dbReference type="InterPro" id="IPR055343">
    <property type="entry name" value="CREG_beta-barrel"/>
</dbReference>
<dbReference type="PATRIC" id="fig|570156.3.peg.1004"/>
<dbReference type="InterPro" id="IPR012349">
    <property type="entry name" value="Split_barrel_FMN-bd"/>
</dbReference>
<organism evidence="3 4">
    <name type="scientific">Pseudoalteromonas lipolytica</name>
    <dbReference type="NCBI Taxonomy" id="570156"/>
    <lineage>
        <taxon>Bacteria</taxon>
        <taxon>Pseudomonadati</taxon>
        <taxon>Pseudomonadota</taxon>
        <taxon>Gammaproteobacteria</taxon>
        <taxon>Alteromonadales</taxon>
        <taxon>Pseudoalteromonadaceae</taxon>
        <taxon>Pseudoalteromonas</taxon>
    </lineage>
</organism>
<dbReference type="RefSeq" id="WP_054551893.1">
    <property type="nucleotide sequence ID" value="NZ_LJTC01000002.1"/>
</dbReference>
<protein>
    <submittedName>
        <fullName evidence="3">Heme iron utilization protein</fullName>
    </submittedName>
</protein>
<dbReference type="PANTHER" id="PTHR13343">
    <property type="entry name" value="CREG1 PROTEIN"/>
    <property type="match status" value="1"/>
</dbReference>
<proteinExistence type="predicted"/>
<dbReference type="Gene3D" id="3.20.180.10">
    <property type="entry name" value="PNP-oxidase-like"/>
    <property type="match status" value="1"/>
</dbReference>
<dbReference type="EMBL" id="LJTC01000002">
    <property type="protein sequence ID" value="KPM85128.1"/>
    <property type="molecule type" value="Genomic_DNA"/>
</dbReference>
<accession>A0A0N8HKX9</accession>
<reference evidence="3 4" key="1">
    <citation type="submission" date="2015-09" db="EMBL/GenBank/DDBJ databases">
        <title>Draft Genome Sequence of Pseudoalteromonas lipolytica UCD-48B.</title>
        <authorList>
            <person name="Krusor M."/>
            <person name="Coil D.A."/>
            <person name="Lang J.M."/>
            <person name="Eisen J.A."/>
            <person name="Alexiev A."/>
        </authorList>
    </citation>
    <scope>NUCLEOTIDE SEQUENCE [LARGE SCALE GENOMIC DNA]</scope>
    <source>
        <strain evidence="3 4">UCD-48B</strain>
    </source>
</reference>
<sequence length="240" mass="27543">MRTQAVNDAKQLVYKKNSGVMSTLSYNLRGYPFGSVTPYMCDEQGKLYFFISDIAQHTKNLVHDKRMSLTIFDAAQTGDQNEHGRVTIVGDGSLVPAENAEVLLNKYIALYPEADSYRSAHDFNLWQLDPVRIRYIGGFGKIFWIEKDEWLTSEKAWDDNQELHMINHMNEDHKDAMSLILNHHYHVDDTAPVMNGLLPQGCYIRSHNKNYYIPFNEVCDNPQAVRKALVQLTKDARATV</sequence>